<evidence type="ECO:0000256" key="1">
    <source>
        <dbReference type="SAM" id="Phobius"/>
    </source>
</evidence>
<gene>
    <name evidence="2" type="ORF">ACFPIH_15225</name>
</gene>
<protein>
    <recommendedName>
        <fullName evidence="4">Integral membrane protein</fullName>
    </recommendedName>
</protein>
<sequence>MGQRTQSAAGCLVAALGWGAGLALWSVDVRSRLWRFEQSPDWKVLYAELPLALLGGTATALALWTVGGRVWRGARVRRRARQGR</sequence>
<evidence type="ECO:0000313" key="3">
    <source>
        <dbReference type="Proteomes" id="UP001595839"/>
    </source>
</evidence>
<name>A0ABV9ATR7_9ACTN</name>
<keyword evidence="1" id="KW-0812">Transmembrane</keyword>
<proteinExistence type="predicted"/>
<evidence type="ECO:0000313" key="2">
    <source>
        <dbReference type="EMBL" id="MFC4500861.1"/>
    </source>
</evidence>
<feature type="transmembrane region" description="Helical" evidence="1">
    <location>
        <begin position="47"/>
        <end position="71"/>
    </location>
</feature>
<dbReference type="RefSeq" id="WP_381172026.1">
    <property type="nucleotide sequence ID" value="NZ_JBHSFK010000008.1"/>
</dbReference>
<comment type="caution">
    <text evidence="2">The sequence shown here is derived from an EMBL/GenBank/DDBJ whole genome shotgun (WGS) entry which is preliminary data.</text>
</comment>
<organism evidence="2 3">
    <name type="scientific">Streptomyces vulcanius</name>
    <dbReference type="NCBI Taxonomy" id="1441876"/>
    <lineage>
        <taxon>Bacteria</taxon>
        <taxon>Bacillati</taxon>
        <taxon>Actinomycetota</taxon>
        <taxon>Actinomycetes</taxon>
        <taxon>Kitasatosporales</taxon>
        <taxon>Streptomycetaceae</taxon>
        <taxon>Streptomyces</taxon>
    </lineage>
</organism>
<dbReference type="EMBL" id="JBHSFK010000008">
    <property type="protein sequence ID" value="MFC4500861.1"/>
    <property type="molecule type" value="Genomic_DNA"/>
</dbReference>
<dbReference type="Proteomes" id="UP001595839">
    <property type="component" value="Unassembled WGS sequence"/>
</dbReference>
<reference evidence="3" key="1">
    <citation type="journal article" date="2019" name="Int. J. Syst. Evol. Microbiol.">
        <title>The Global Catalogue of Microorganisms (GCM) 10K type strain sequencing project: providing services to taxonomists for standard genome sequencing and annotation.</title>
        <authorList>
            <consortium name="The Broad Institute Genomics Platform"/>
            <consortium name="The Broad Institute Genome Sequencing Center for Infectious Disease"/>
            <person name="Wu L."/>
            <person name="Ma J."/>
        </authorList>
    </citation>
    <scope>NUCLEOTIDE SEQUENCE [LARGE SCALE GENOMIC DNA]</scope>
    <source>
        <strain evidence="3">CGMCC 4.7177</strain>
    </source>
</reference>
<accession>A0ABV9ATR7</accession>
<keyword evidence="3" id="KW-1185">Reference proteome</keyword>
<evidence type="ECO:0008006" key="4">
    <source>
        <dbReference type="Google" id="ProtNLM"/>
    </source>
</evidence>
<keyword evidence="1" id="KW-1133">Transmembrane helix</keyword>
<keyword evidence="1" id="KW-0472">Membrane</keyword>